<dbReference type="Proteomes" id="UP000006666">
    <property type="component" value="Chromosome"/>
</dbReference>
<evidence type="ECO:0000313" key="3">
    <source>
        <dbReference type="Proteomes" id="UP000006666"/>
    </source>
</evidence>
<dbReference type="SUPFAM" id="SSF48452">
    <property type="entry name" value="TPR-like"/>
    <property type="match status" value="1"/>
</dbReference>
<dbReference type="RefSeq" id="WP_012801809.1">
    <property type="nucleotide sequence ID" value="NC_013169.1"/>
</dbReference>
<keyword evidence="3" id="KW-1185">Reference proteome</keyword>
<dbReference type="InterPro" id="IPR011990">
    <property type="entry name" value="TPR-like_helical_dom_sf"/>
</dbReference>
<accession>C7NK04</accession>
<organism evidence="2 3">
    <name type="scientific">Kytococcus sedentarius (strain ATCC 14392 / DSM 20547 / JCM 11482 / CCUG 33030 / NBRC 15357 / NCTC 11040 / CCM 314 / 541)</name>
    <name type="common">Micrococcus sedentarius</name>
    <dbReference type="NCBI Taxonomy" id="478801"/>
    <lineage>
        <taxon>Bacteria</taxon>
        <taxon>Bacillati</taxon>
        <taxon>Actinomycetota</taxon>
        <taxon>Actinomycetes</taxon>
        <taxon>Micrococcales</taxon>
        <taxon>Kytococcaceae</taxon>
        <taxon>Kytococcus</taxon>
    </lineage>
</organism>
<dbReference type="eggNOG" id="COG0457">
    <property type="taxonomic scope" value="Bacteria"/>
</dbReference>
<name>C7NK04_KYTSD</name>
<gene>
    <name evidence="2" type="ordered locus">Ksed_03140</name>
</gene>
<dbReference type="Gene3D" id="1.25.40.10">
    <property type="entry name" value="Tetratricopeptide repeat domain"/>
    <property type="match status" value="1"/>
</dbReference>
<dbReference type="EMBL" id="CP001686">
    <property type="protein sequence ID" value="ACV05391.1"/>
    <property type="molecule type" value="Genomic_DNA"/>
</dbReference>
<dbReference type="STRING" id="478801.Ksed_03140"/>
<proteinExistence type="predicted"/>
<evidence type="ECO:0000256" key="1">
    <source>
        <dbReference type="SAM" id="MobiDB-lite"/>
    </source>
</evidence>
<protein>
    <submittedName>
        <fullName evidence="2">Uncharacterized protein</fullName>
    </submittedName>
</protein>
<reference evidence="2 3" key="1">
    <citation type="journal article" date="2009" name="Stand. Genomic Sci.">
        <title>Complete genome sequence of Kytococcus sedentarius type strain (541).</title>
        <authorList>
            <person name="Sims D."/>
            <person name="Brettin T."/>
            <person name="Detter J.C."/>
            <person name="Han C."/>
            <person name="Lapidus A."/>
            <person name="Copeland A."/>
            <person name="Glavina Del Rio T."/>
            <person name="Nolan M."/>
            <person name="Chen F."/>
            <person name="Lucas S."/>
            <person name="Tice H."/>
            <person name="Cheng J.F."/>
            <person name="Bruce D."/>
            <person name="Goodwin L."/>
            <person name="Pitluck S."/>
            <person name="Ovchinnikova G."/>
            <person name="Pati A."/>
            <person name="Ivanova N."/>
            <person name="Mavrommatis K."/>
            <person name="Chen A."/>
            <person name="Palaniappan K."/>
            <person name="D'haeseleer P."/>
            <person name="Chain P."/>
            <person name="Bristow J."/>
            <person name="Eisen J.A."/>
            <person name="Markowitz V."/>
            <person name="Hugenholtz P."/>
            <person name="Schneider S."/>
            <person name="Goker M."/>
            <person name="Pukall R."/>
            <person name="Kyrpides N.C."/>
            <person name="Klenk H.P."/>
        </authorList>
    </citation>
    <scope>NUCLEOTIDE SEQUENCE [LARGE SCALE GENOMIC DNA]</scope>
    <source>
        <strain evidence="3">ATCC 14392 / DSM 20547 / JCM 11482 / CCUG 33030 / NBRC 15357 / NCTC 11040 / CCM 314 / 541</strain>
    </source>
</reference>
<feature type="region of interest" description="Disordered" evidence="1">
    <location>
        <begin position="1"/>
        <end position="24"/>
    </location>
</feature>
<evidence type="ECO:0000313" key="2">
    <source>
        <dbReference type="EMBL" id="ACV05391.1"/>
    </source>
</evidence>
<dbReference type="AlphaFoldDB" id="C7NK04"/>
<dbReference type="HOGENOM" id="CLU_103702_3_0_11"/>
<sequence length="129" mass="14226">MTDQSSPAEGAVPPPGPMPEPSLSDFERFRRAQFLFAQKLYREAAVELETLLGTSDPGHGLSEVRLTLARAYFHSAQLSRAEGLAREMLAERPEDGYVAVLLARSLERQGRDAEAAPYLERARVLGQDV</sequence>
<dbReference type="KEGG" id="kse:Ksed_03140"/>